<name>A0A4C2A6U3_EUMVA</name>
<dbReference type="EMBL" id="BGZK01002526">
    <property type="protein sequence ID" value="GBP94607.1"/>
    <property type="molecule type" value="Genomic_DNA"/>
</dbReference>
<organism evidence="2 3">
    <name type="scientific">Eumeta variegata</name>
    <name type="common">Bagworm moth</name>
    <name type="synonym">Eumeta japonica</name>
    <dbReference type="NCBI Taxonomy" id="151549"/>
    <lineage>
        <taxon>Eukaryota</taxon>
        <taxon>Metazoa</taxon>
        <taxon>Ecdysozoa</taxon>
        <taxon>Arthropoda</taxon>
        <taxon>Hexapoda</taxon>
        <taxon>Insecta</taxon>
        <taxon>Pterygota</taxon>
        <taxon>Neoptera</taxon>
        <taxon>Endopterygota</taxon>
        <taxon>Lepidoptera</taxon>
        <taxon>Glossata</taxon>
        <taxon>Ditrysia</taxon>
        <taxon>Tineoidea</taxon>
        <taxon>Psychidae</taxon>
        <taxon>Oiketicinae</taxon>
        <taxon>Eumeta</taxon>
    </lineage>
</organism>
<sequence>MNRATASPGNAVSRGLAAARALSCEKCVRDLIYERTTWMRPFELRFMHLFVCANATTNEFSPFETTRSGSQSMHLSCIITLLPARSAVVSALNANKTSPPSAHPPPHDDPRRFVSVSNLNDPIQACSSDAANSLFVPMVAISDLHIISPFSSLSQHINTTQAQLVLSRQCALSASKPAAVTADHEPDPSQKQHRSSGAAFRPSIRVLFK</sequence>
<comment type="caution">
    <text evidence="2">The sequence shown here is derived from an EMBL/GenBank/DDBJ whole genome shotgun (WGS) entry which is preliminary data.</text>
</comment>
<dbReference type="Proteomes" id="UP000299102">
    <property type="component" value="Unassembled WGS sequence"/>
</dbReference>
<reference evidence="2 3" key="1">
    <citation type="journal article" date="2019" name="Commun. Biol.">
        <title>The bagworm genome reveals a unique fibroin gene that provides high tensile strength.</title>
        <authorList>
            <person name="Kono N."/>
            <person name="Nakamura H."/>
            <person name="Ohtoshi R."/>
            <person name="Tomita M."/>
            <person name="Numata K."/>
            <person name="Arakawa K."/>
        </authorList>
    </citation>
    <scope>NUCLEOTIDE SEQUENCE [LARGE SCALE GENOMIC DNA]</scope>
</reference>
<feature type="region of interest" description="Disordered" evidence="1">
    <location>
        <begin position="93"/>
        <end position="114"/>
    </location>
</feature>
<feature type="region of interest" description="Disordered" evidence="1">
    <location>
        <begin position="177"/>
        <end position="198"/>
    </location>
</feature>
<evidence type="ECO:0000313" key="3">
    <source>
        <dbReference type="Proteomes" id="UP000299102"/>
    </source>
</evidence>
<proteinExistence type="predicted"/>
<evidence type="ECO:0000313" key="2">
    <source>
        <dbReference type="EMBL" id="GBP94607.1"/>
    </source>
</evidence>
<accession>A0A4C2A6U3</accession>
<gene>
    <name evidence="2" type="ORF">EVAR_69997_1</name>
</gene>
<dbReference type="AlphaFoldDB" id="A0A4C2A6U3"/>
<keyword evidence="3" id="KW-1185">Reference proteome</keyword>
<protein>
    <submittedName>
        <fullName evidence="2">Uncharacterized protein</fullName>
    </submittedName>
</protein>
<evidence type="ECO:0000256" key="1">
    <source>
        <dbReference type="SAM" id="MobiDB-lite"/>
    </source>
</evidence>